<reference evidence="1" key="1">
    <citation type="submission" date="2021-05" db="EMBL/GenBank/DDBJ databases">
        <authorList>
            <person name="Scholz U."/>
            <person name="Mascher M."/>
            <person name="Fiebig A."/>
        </authorList>
    </citation>
    <scope>NUCLEOTIDE SEQUENCE [LARGE SCALE GENOMIC DNA]</scope>
</reference>
<sequence length="146" mass="15691">MRNMQLLAASPAATDEAPILTAPRSTPPRQLKRRRKTMAGVSSFAGFPVRSSPCLKAKGKDMPIAKMAEKLLCQRMGIVDEGKEVTEAANAKFIEMFDGRLLDIAIAAMRALFRLDCDFATAVEDALLEHGGAAALEQADAQAMPS</sequence>
<protein>
    <submittedName>
        <fullName evidence="1">Uncharacterized protein</fullName>
    </submittedName>
</protein>
<keyword evidence="2" id="KW-1185">Reference proteome</keyword>
<dbReference type="EnsemblPlants" id="AVESA.00010b.r2.4CG1301990.1">
    <property type="protein sequence ID" value="AVESA.00010b.r2.4CG1301990.1.CDS"/>
    <property type="gene ID" value="AVESA.00010b.r2.4CG1301990"/>
</dbReference>
<evidence type="ECO:0000313" key="1">
    <source>
        <dbReference type="EnsemblPlants" id="AVESA.00010b.r2.4CG1301990.1.CDS"/>
    </source>
</evidence>
<evidence type="ECO:0000313" key="2">
    <source>
        <dbReference type="Proteomes" id="UP001732700"/>
    </source>
</evidence>
<proteinExistence type="predicted"/>
<reference evidence="1" key="2">
    <citation type="submission" date="2025-09" db="UniProtKB">
        <authorList>
            <consortium name="EnsemblPlants"/>
        </authorList>
    </citation>
    <scope>IDENTIFICATION</scope>
</reference>
<accession>A0ACD5WUM3</accession>
<name>A0ACD5WUM3_AVESA</name>
<dbReference type="Proteomes" id="UP001732700">
    <property type="component" value="Chromosome 4C"/>
</dbReference>
<organism evidence="1 2">
    <name type="scientific">Avena sativa</name>
    <name type="common">Oat</name>
    <dbReference type="NCBI Taxonomy" id="4498"/>
    <lineage>
        <taxon>Eukaryota</taxon>
        <taxon>Viridiplantae</taxon>
        <taxon>Streptophyta</taxon>
        <taxon>Embryophyta</taxon>
        <taxon>Tracheophyta</taxon>
        <taxon>Spermatophyta</taxon>
        <taxon>Magnoliopsida</taxon>
        <taxon>Liliopsida</taxon>
        <taxon>Poales</taxon>
        <taxon>Poaceae</taxon>
        <taxon>BOP clade</taxon>
        <taxon>Pooideae</taxon>
        <taxon>Poodae</taxon>
        <taxon>Poeae</taxon>
        <taxon>Poeae Chloroplast Group 1 (Aveneae type)</taxon>
        <taxon>Aveninae</taxon>
        <taxon>Avena</taxon>
    </lineage>
</organism>